<proteinExistence type="predicted"/>
<reference evidence="1 2" key="1">
    <citation type="submission" date="2009-01" db="EMBL/GenBank/DDBJ databases">
        <authorList>
            <person name="Fulton L."/>
            <person name="Clifton S."/>
            <person name="Fulton B."/>
            <person name="Xu J."/>
            <person name="Minx P."/>
            <person name="Pepin K.H."/>
            <person name="Johnson M."/>
            <person name="Bhonagiri V."/>
            <person name="Nash W.E."/>
            <person name="Mardis E.R."/>
            <person name="Wilson R.K."/>
        </authorList>
    </citation>
    <scope>NUCLEOTIDE SEQUENCE [LARGE SCALE GENOMIC DNA]</scope>
    <source>
        <strain evidence="1 2">DSM 5476</strain>
    </source>
</reference>
<gene>
    <name evidence="1" type="ORF">CLOSTMETH_02330</name>
</gene>
<dbReference type="HOGENOM" id="CLU_3287484_0_0_9"/>
<sequence>MKCEVLNARCSAGCIPLRFAIKYPLETEASSGYFGFNSLG</sequence>
<dbReference type="Proteomes" id="UP000003340">
    <property type="component" value="Unassembled WGS sequence"/>
</dbReference>
<evidence type="ECO:0000313" key="1">
    <source>
        <dbReference type="EMBL" id="EEG30010.1"/>
    </source>
</evidence>
<protein>
    <submittedName>
        <fullName evidence="1">Uncharacterized protein</fullName>
    </submittedName>
</protein>
<keyword evidence="2" id="KW-1185">Reference proteome</keyword>
<evidence type="ECO:0000313" key="2">
    <source>
        <dbReference type="Proteomes" id="UP000003340"/>
    </source>
</evidence>
<dbReference type="AlphaFoldDB" id="C0EEP1"/>
<organism evidence="1 2">
    <name type="scientific">[Clostridium] methylpentosum DSM 5476</name>
    <dbReference type="NCBI Taxonomy" id="537013"/>
    <lineage>
        <taxon>Bacteria</taxon>
        <taxon>Bacillati</taxon>
        <taxon>Bacillota</taxon>
        <taxon>Clostridia</taxon>
        <taxon>Eubacteriales</taxon>
        <taxon>Oscillospiraceae</taxon>
        <taxon>Oscillospiraceae incertae sedis</taxon>
    </lineage>
</organism>
<dbReference type="EMBL" id="ACEC01000077">
    <property type="protein sequence ID" value="EEG30010.1"/>
    <property type="molecule type" value="Genomic_DNA"/>
</dbReference>
<reference evidence="1 2" key="2">
    <citation type="submission" date="2009-02" db="EMBL/GenBank/DDBJ databases">
        <title>Draft genome sequence of Clostridium methylpentosum (DSM 5476).</title>
        <authorList>
            <person name="Sudarsanam P."/>
            <person name="Ley R."/>
            <person name="Guruge J."/>
            <person name="Turnbaugh P.J."/>
            <person name="Mahowald M."/>
            <person name="Liep D."/>
            <person name="Gordon J."/>
        </authorList>
    </citation>
    <scope>NUCLEOTIDE SEQUENCE [LARGE SCALE GENOMIC DNA]</scope>
    <source>
        <strain evidence="1 2">DSM 5476</strain>
    </source>
</reference>
<accession>C0EEP1</accession>
<comment type="caution">
    <text evidence="1">The sequence shown here is derived from an EMBL/GenBank/DDBJ whole genome shotgun (WGS) entry which is preliminary data.</text>
</comment>
<name>C0EEP1_9FIRM</name>